<evidence type="ECO:0000259" key="15">
    <source>
        <dbReference type="Pfam" id="PF00905"/>
    </source>
</evidence>
<dbReference type="Pfam" id="PF00905">
    <property type="entry name" value="Transpeptidase"/>
    <property type="match status" value="1"/>
</dbReference>
<sequence>MSAERSRLGAGVRLLGAAALAGVLVAGLGLPAIGGAGLAAQGAAEGFQGMPADLVEKPLAQVTKLYDVNGRPFAQFYAANRESVPLSKVAPVLRRAVVDIEDSRFYEHGAMDLKGVLRAATENLRAGDVRQGASSLTQQYVKNVLMENAEDEKEYRAATAPTYARKLSELRAAIAVEQKYTKDQILEKYLNISYFGAGAYGVQAAARRFFGKPASALTLTEAATLAGVIHWPSRYEAWANPRLSRAERKASERETRERRNVVLDRMAELGHLTSHELARAKAAPLGLRPKPASGGCEESRYAYFCVYVQHEILNDPAYGKTRADRERLLYRGGLRIRTTLDPEAQRAAQKAIDRRVNPSDGPVAAQALVEPGTGNVRAMAASRPYGTGKGRIHYNVVADAAHGGGAGFQAGSTFKPFTLAAALEKGKRFEDGYLGGDFYVAESGFRDCRGRPVNDPVSRVYNDAGEGSAGVYTLETGTWNSVNVFYMMLEREVGLCDVVKVAKRLGIKRADGRPLREVPTFTLGVNETDPVTVASAYAAFAARGRYCAPRAITEVGYATGRVRRVAPECRQALPEEVADAAAHVMTGVFTRGTMSGVGGIGRPAAGKTGTTDGYSAAWFAGFTPDLAAAVSVGDPRGAYAHKLVNVRIGDRVHGYVDGSALPGPIWVDTMREALRGTPSHAFPPPASRFLGGDHPEPPAREEPATPDSTDNPGSPANPEAPDAQKDSRSPTPDPR</sequence>
<evidence type="ECO:0000256" key="1">
    <source>
        <dbReference type="ARBA" id="ARBA00007090"/>
    </source>
</evidence>
<feature type="domain" description="Glycosyl transferase family 51" evidence="16">
    <location>
        <begin position="70"/>
        <end position="266"/>
    </location>
</feature>
<evidence type="ECO:0000256" key="2">
    <source>
        <dbReference type="ARBA" id="ARBA00007739"/>
    </source>
</evidence>
<keyword evidence="3" id="KW-0121">Carboxypeptidase</keyword>
<dbReference type="GO" id="GO:0030288">
    <property type="term" value="C:outer membrane-bounded periplasmic space"/>
    <property type="evidence" value="ECO:0007669"/>
    <property type="project" value="TreeGrafter"/>
</dbReference>
<keyword evidence="7" id="KW-0378">Hydrolase</keyword>
<evidence type="ECO:0000256" key="6">
    <source>
        <dbReference type="ARBA" id="ARBA00022679"/>
    </source>
</evidence>
<dbReference type="Proteomes" id="UP000265768">
    <property type="component" value="Unassembled WGS sequence"/>
</dbReference>
<evidence type="ECO:0000256" key="12">
    <source>
        <dbReference type="ARBA" id="ARBA00034000"/>
    </source>
</evidence>
<organism evidence="17 18">
    <name type="scientific">Bailinhaonella thermotolerans</name>
    <dbReference type="NCBI Taxonomy" id="1070861"/>
    <lineage>
        <taxon>Bacteria</taxon>
        <taxon>Bacillati</taxon>
        <taxon>Actinomycetota</taxon>
        <taxon>Actinomycetes</taxon>
        <taxon>Streptosporangiales</taxon>
        <taxon>Streptosporangiaceae</taxon>
        <taxon>Bailinhaonella</taxon>
    </lineage>
</organism>
<keyword evidence="5" id="KW-0328">Glycosyltransferase</keyword>
<dbReference type="GO" id="GO:0009252">
    <property type="term" value="P:peptidoglycan biosynthetic process"/>
    <property type="evidence" value="ECO:0007669"/>
    <property type="project" value="UniProtKB-KW"/>
</dbReference>
<evidence type="ECO:0000256" key="14">
    <source>
        <dbReference type="SAM" id="MobiDB-lite"/>
    </source>
</evidence>
<comment type="catalytic activity">
    <reaction evidence="13">
        <text>[GlcNAc-(1-&gt;4)-Mur2Ac(oyl-L-Ala-gamma-D-Glu-L-Lys-D-Ala-D-Ala)](n)-di-trans,octa-cis-undecaprenyl diphosphate + beta-D-GlcNAc-(1-&gt;4)-Mur2Ac(oyl-L-Ala-gamma-D-Glu-L-Lys-D-Ala-D-Ala)-di-trans,octa-cis-undecaprenyl diphosphate = [GlcNAc-(1-&gt;4)-Mur2Ac(oyl-L-Ala-gamma-D-Glu-L-Lys-D-Ala-D-Ala)](n+1)-di-trans,octa-cis-undecaprenyl diphosphate + di-trans,octa-cis-undecaprenyl diphosphate + H(+)</text>
        <dbReference type="Rhea" id="RHEA:23708"/>
        <dbReference type="Rhea" id="RHEA-COMP:9602"/>
        <dbReference type="Rhea" id="RHEA-COMP:9603"/>
        <dbReference type="ChEBI" id="CHEBI:15378"/>
        <dbReference type="ChEBI" id="CHEBI:58405"/>
        <dbReference type="ChEBI" id="CHEBI:60033"/>
        <dbReference type="ChEBI" id="CHEBI:78435"/>
        <dbReference type="EC" id="2.4.99.28"/>
    </reaction>
</comment>
<dbReference type="InterPro" id="IPR001264">
    <property type="entry name" value="Glyco_trans_51"/>
</dbReference>
<feature type="compositionally biased region" description="Basic and acidic residues" evidence="14">
    <location>
        <begin position="722"/>
        <end position="735"/>
    </location>
</feature>
<keyword evidence="10" id="KW-0511">Multifunctional enzyme</keyword>
<dbReference type="Gene3D" id="3.40.710.10">
    <property type="entry name" value="DD-peptidase/beta-lactamase superfamily"/>
    <property type="match status" value="1"/>
</dbReference>
<dbReference type="InterPro" id="IPR050396">
    <property type="entry name" value="Glycosyltr_51/Transpeptidase"/>
</dbReference>
<comment type="caution">
    <text evidence="17">The sequence shown here is derived from an EMBL/GenBank/DDBJ whole genome shotgun (WGS) entry which is preliminary data.</text>
</comment>
<dbReference type="RefSeq" id="WP_119925865.1">
    <property type="nucleotide sequence ID" value="NZ_QZEY01000002.1"/>
</dbReference>
<dbReference type="EMBL" id="QZEY01000002">
    <property type="protein sequence ID" value="RJL34563.1"/>
    <property type="molecule type" value="Genomic_DNA"/>
</dbReference>
<dbReference type="AlphaFoldDB" id="A0A3A4AZK7"/>
<dbReference type="InterPro" id="IPR012338">
    <property type="entry name" value="Beta-lactam/transpept-like"/>
</dbReference>
<keyword evidence="11" id="KW-0961">Cell wall biogenesis/degradation</keyword>
<dbReference type="InterPro" id="IPR001460">
    <property type="entry name" value="PCN-bd_Tpept"/>
</dbReference>
<keyword evidence="6" id="KW-0808">Transferase</keyword>
<feature type="domain" description="Penicillin-binding protein transpeptidase" evidence="15">
    <location>
        <begin position="368"/>
        <end position="636"/>
    </location>
</feature>
<feature type="compositionally biased region" description="Basic and acidic residues" evidence="14">
    <location>
        <begin position="691"/>
        <end position="703"/>
    </location>
</feature>
<evidence type="ECO:0000256" key="3">
    <source>
        <dbReference type="ARBA" id="ARBA00022645"/>
    </source>
</evidence>
<dbReference type="GO" id="GO:0009002">
    <property type="term" value="F:serine-type D-Ala-D-Ala carboxypeptidase activity"/>
    <property type="evidence" value="ECO:0007669"/>
    <property type="project" value="UniProtKB-EC"/>
</dbReference>
<dbReference type="Pfam" id="PF00912">
    <property type="entry name" value="Transgly"/>
    <property type="match status" value="1"/>
</dbReference>
<evidence type="ECO:0000259" key="16">
    <source>
        <dbReference type="Pfam" id="PF00912"/>
    </source>
</evidence>
<evidence type="ECO:0000256" key="11">
    <source>
        <dbReference type="ARBA" id="ARBA00023316"/>
    </source>
</evidence>
<proteinExistence type="inferred from homology"/>
<keyword evidence="8" id="KW-0133">Cell shape</keyword>
<dbReference type="GO" id="GO:0071555">
    <property type="term" value="P:cell wall organization"/>
    <property type="evidence" value="ECO:0007669"/>
    <property type="project" value="UniProtKB-KW"/>
</dbReference>
<feature type="region of interest" description="Disordered" evidence="14">
    <location>
        <begin position="676"/>
        <end position="735"/>
    </location>
</feature>
<dbReference type="SUPFAM" id="SSF56601">
    <property type="entry name" value="beta-lactamase/transpeptidase-like"/>
    <property type="match status" value="1"/>
</dbReference>
<name>A0A3A4AZK7_9ACTN</name>
<evidence type="ECO:0000256" key="4">
    <source>
        <dbReference type="ARBA" id="ARBA00022670"/>
    </source>
</evidence>
<dbReference type="PANTHER" id="PTHR32282">
    <property type="entry name" value="BINDING PROTEIN TRANSPEPTIDASE, PUTATIVE-RELATED"/>
    <property type="match status" value="1"/>
</dbReference>
<keyword evidence="9" id="KW-0573">Peptidoglycan synthesis</keyword>
<dbReference type="FunFam" id="1.10.3810.10:FF:000001">
    <property type="entry name" value="Penicillin-binding protein 1A"/>
    <property type="match status" value="1"/>
</dbReference>
<dbReference type="InterPro" id="IPR023346">
    <property type="entry name" value="Lysozyme-like_dom_sf"/>
</dbReference>
<dbReference type="SUPFAM" id="SSF53955">
    <property type="entry name" value="Lysozyme-like"/>
    <property type="match status" value="1"/>
</dbReference>
<comment type="similarity">
    <text evidence="1">In the C-terminal section; belongs to the transpeptidase family.</text>
</comment>
<comment type="similarity">
    <text evidence="2">In the N-terminal section; belongs to the glycosyltransferase 51 family.</text>
</comment>
<dbReference type="GO" id="GO:0006508">
    <property type="term" value="P:proteolysis"/>
    <property type="evidence" value="ECO:0007669"/>
    <property type="project" value="UniProtKB-KW"/>
</dbReference>
<dbReference type="GO" id="GO:0008955">
    <property type="term" value="F:peptidoglycan glycosyltransferase activity"/>
    <property type="evidence" value="ECO:0007669"/>
    <property type="project" value="UniProtKB-EC"/>
</dbReference>
<evidence type="ECO:0000313" key="18">
    <source>
        <dbReference type="Proteomes" id="UP000265768"/>
    </source>
</evidence>
<dbReference type="InterPro" id="IPR036950">
    <property type="entry name" value="PBP_transglycosylase"/>
</dbReference>
<keyword evidence="4" id="KW-0645">Protease</keyword>
<evidence type="ECO:0000256" key="8">
    <source>
        <dbReference type="ARBA" id="ARBA00022960"/>
    </source>
</evidence>
<dbReference type="GO" id="GO:0008658">
    <property type="term" value="F:penicillin binding"/>
    <property type="evidence" value="ECO:0007669"/>
    <property type="project" value="InterPro"/>
</dbReference>
<comment type="catalytic activity">
    <reaction evidence="12">
        <text>Preferential cleavage: (Ac)2-L-Lys-D-Ala-|-D-Ala. Also transpeptidation of peptidyl-alanyl moieties that are N-acyl substituents of D-alanine.</text>
        <dbReference type="EC" id="3.4.16.4"/>
    </reaction>
</comment>
<reference evidence="17 18" key="1">
    <citation type="submission" date="2018-09" db="EMBL/GenBank/DDBJ databases">
        <title>YIM 75507 draft genome.</title>
        <authorList>
            <person name="Tang S."/>
            <person name="Feng Y."/>
        </authorList>
    </citation>
    <scope>NUCLEOTIDE SEQUENCE [LARGE SCALE GENOMIC DNA]</scope>
    <source>
        <strain evidence="17 18">YIM 75507</strain>
    </source>
</reference>
<evidence type="ECO:0000256" key="13">
    <source>
        <dbReference type="ARBA" id="ARBA00049902"/>
    </source>
</evidence>
<evidence type="ECO:0000313" key="17">
    <source>
        <dbReference type="EMBL" id="RJL34563.1"/>
    </source>
</evidence>
<dbReference type="GO" id="GO:0008360">
    <property type="term" value="P:regulation of cell shape"/>
    <property type="evidence" value="ECO:0007669"/>
    <property type="project" value="UniProtKB-KW"/>
</dbReference>
<evidence type="ECO:0000256" key="10">
    <source>
        <dbReference type="ARBA" id="ARBA00023268"/>
    </source>
</evidence>
<evidence type="ECO:0000256" key="5">
    <source>
        <dbReference type="ARBA" id="ARBA00022676"/>
    </source>
</evidence>
<keyword evidence="18" id="KW-1185">Reference proteome</keyword>
<evidence type="ECO:0000256" key="9">
    <source>
        <dbReference type="ARBA" id="ARBA00022984"/>
    </source>
</evidence>
<dbReference type="OrthoDB" id="7911552at2"/>
<gene>
    <name evidence="17" type="ORF">D5H75_09175</name>
</gene>
<dbReference type="PANTHER" id="PTHR32282:SF33">
    <property type="entry name" value="PEPTIDOGLYCAN GLYCOSYLTRANSFERASE"/>
    <property type="match status" value="1"/>
</dbReference>
<evidence type="ECO:0000256" key="7">
    <source>
        <dbReference type="ARBA" id="ARBA00022801"/>
    </source>
</evidence>
<accession>A0A3A4AZK7</accession>
<dbReference type="Gene3D" id="1.10.3810.10">
    <property type="entry name" value="Biosynthetic peptidoglycan transglycosylase-like"/>
    <property type="match status" value="1"/>
</dbReference>
<protein>
    <submittedName>
        <fullName evidence="17">Penicillin-binding protein</fullName>
    </submittedName>
</protein>